<sequence length="793" mass="86581">MPTLRGIECTIELADAPLNEHHTRYRDKYVECYIAAPDSDYSFTIHATSSEYIGEGLSVFVFIDGDYQCNRNVPMPPRTASNVRSSAALTAEFRLRQKEEKLSDGSFVGREWSFAHLVTTKQDAKRNRHYEANVGKVEVIFLRCLYNDSVLASNSNGAAERPVAKASQAHNVRAPTAKTMPAKVVQAMAAPPKIGSMKSAANAVAARSKVGSATAASNAASAGLMGIGELFDGSNDRVSNTKVSSLEAGIIDHSISGSSALSMLLPGPSRTDQLDGSQGDRTYRYLPDGYYQNLYRPKRMLRHDAPQRAWHGEAYRDWSPTSNDHARYLDVVYRRSDQRTQSKAVRIAYVLEERRALKAIGLDPDALIKLIGKDEKVSSIDFARMSPEQIQYLQKAIKRMTRDESDDSSASSGSSDSRDLSESSESSEDRSRPSKKQKKSSKQNGDTTTGVGWGDQPNLNEKQAKKPSKKDRKSKRKKKAEQSSDSSASEKVAEQQSGGQESAASNNEKDNAWPSTGSQSADAAAAPGAWPTGSQKDETPQQQGFTPVTDDKPEQATAGGQQPQPGWRSQKGSNVQQPPQSSSKSSASTFNQRYWSNWDKRATGRTLTSTRLETTPQKARSPYIYSAPALPAVNAASKLNTDRAVKIGRGAAYGHKSARPEYIDTMESPYAVFTFKYCSREKLEQMLRRSIEDDSVGVIQKAEKQKLLSMPKEDLAEELMRLRLAGALPQGQAAATYPKASKKMNSVVKAPTWPTAKDQGSPAEKSAPTEAKAPADNARWVPTPAAGVGATLW</sequence>
<gene>
    <name evidence="3" type="ORF">AMS68_003675</name>
</gene>
<dbReference type="InterPro" id="IPR057678">
    <property type="entry name" value="DUF7918"/>
</dbReference>
<evidence type="ECO:0000256" key="1">
    <source>
        <dbReference type="SAM" id="MobiDB-lite"/>
    </source>
</evidence>
<dbReference type="OrthoDB" id="5423516at2759"/>
<dbReference type="EMBL" id="CP051140">
    <property type="protein sequence ID" value="QIW98157.1"/>
    <property type="molecule type" value="Genomic_DNA"/>
</dbReference>
<accession>A0A6H0XU66</accession>
<reference evidence="3 4" key="1">
    <citation type="journal article" date="2016" name="Sci. Rep.">
        <title>Peltaster fructicola genome reveals evolution from an invasive phytopathogen to an ectophytic parasite.</title>
        <authorList>
            <person name="Xu C."/>
            <person name="Chen H."/>
            <person name="Gleason M.L."/>
            <person name="Xu J.R."/>
            <person name="Liu H."/>
            <person name="Zhang R."/>
            <person name="Sun G."/>
        </authorList>
    </citation>
    <scope>NUCLEOTIDE SEQUENCE [LARGE SCALE GENOMIC DNA]</scope>
    <source>
        <strain evidence="3 4">LNHT1506</strain>
    </source>
</reference>
<evidence type="ECO:0000259" key="2">
    <source>
        <dbReference type="Pfam" id="PF25534"/>
    </source>
</evidence>
<evidence type="ECO:0000313" key="4">
    <source>
        <dbReference type="Proteomes" id="UP000503462"/>
    </source>
</evidence>
<dbReference type="AlphaFoldDB" id="A0A6H0XU66"/>
<dbReference type="Pfam" id="PF25534">
    <property type="entry name" value="DUF7918"/>
    <property type="match status" value="1"/>
</dbReference>
<keyword evidence="4" id="KW-1185">Reference proteome</keyword>
<proteinExistence type="predicted"/>
<feature type="compositionally biased region" description="Basic and acidic residues" evidence="1">
    <location>
        <begin position="416"/>
        <end position="432"/>
    </location>
</feature>
<feature type="region of interest" description="Disordered" evidence="1">
    <location>
        <begin position="398"/>
        <end position="597"/>
    </location>
</feature>
<feature type="compositionally biased region" description="Polar residues" evidence="1">
    <location>
        <begin position="485"/>
        <end position="506"/>
    </location>
</feature>
<name>A0A6H0XU66_9PEZI</name>
<feature type="compositionally biased region" description="Basic residues" evidence="1">
    <location>
        <begin position="465"/>
        <end position="479"/>
    </location>
</feature>
<evidence type="ECO:0000313" key="3">
    <source>
        <dbReference type="EMBL" id="QIW98157.1"/>
    </source>
</evidence>
<protein>
    <recommendedName>
        <fullName evidence="2">DUF7918 domain-containing protein</fullName>
    </recommendedName>
</protein>
<dbReference type="Proteomes" id="UP000503462">
    <property type="component" value="Chromosome 2"/>
</dbReference>
<feature type="compositionally biased region" description="Polar residues" evidence="1">
    <location>
        <begin position="570"/>
        <end position="580"/>
    </location>
</feature>
<feature type="region of interest" description="Disordered" evidence="1">
    <location>
        <begin position="752"/>
        <end position="793"/>
    </location>
</feature>
<feature type="domain" description="DUF7918" evidence="2">
    <location>
        <begin position="6"/>
        <end position="155"/>
    </location>
</feature>
<organism evidence="3 4">
    <name type="scientific">Peltaster fructicola</name>
    <dbReference type="NCBI Taxonomy" id="286661"/>
    <lineage>
        <taxon>Eukaryota</taxon>
        <taxon>Fungi</taxon>
        <taxon>Dikarya</taxon>
        <taxon>Ascomycota</taxon>
        <taxon>Pezizomycotina</taxon>
        <taxon>Dothideomycetes</taxon>
        <taxon>Dothideomycetes incertae sedis</taxon>
        <taxon>Peltaster</taxon>
    </lineage>
</organism>